<feature type="compositionally biased region" description="Acidic residues" evidence="1">
    <location>
        <begin position="34"/>
        <end position="43"/>
    </location>
</feature>
<dbReference type="InterPro" id="IPR043899">
    <property type="entry name" value="DUF5789"/>
</dbReference>
<organism evidence="2 3">
    <name type="scientific">Saliphagus infecundisoli</name>
    <dbReference type="NCBI Taxonomy" id="1849069"/>
    <lineage>
        <taxon>Archaea</taxon>
        <taxon>Methanobacteriati</taxon>
        <taxon>Methanobacteriota</taxon>
        <taxon>Stenosarchaea group</taxon>
        <taxon>Halobacteria</taxon>
        <taxon>Halobacteriales</taxon>
        <taxon>Natrialbaceae</taxon>
        <taxon>Saliphagus</taxon>
    </lineage>
</organism>
<keyword evidence="3" id="KW-1185">Reference proteome</keyword>
<dbReference type="EMBL" id="JBHSJG010000034">
    <property type="protein sequence ID" value="MFC4987864.1"/>
    <property type="molecule type" value="Genomic_DNA"/>
</dbReference>
<name>A0ABD5QFL2_9EURY</name>
<evidence type="ECO:0000313" key="2">
    <source>
        <dbReference type="EMBL" id="MFC4987864.1"/>
    </source>
</evidence>
<reference evidence="2 3" key="1">
    <citation type="journal article" date="2019" name="Int. J. Syst. Evol. Microbiol.">
        <title>The Global Catalogue of Microorganisms (GCM) 10K type strain sequencing project: providing services to taxonomists for standard genome sequencing and annotation.</title>
        <authorList>
            <consortium name="The Broad Institute Genomics Platform"/>
            <consortium name="The Broad Institute Genome Sequencing Center for Infectious Disease"/>
            <person name="Wu L."/>
            <person name="Ma J."/>
        </authorList>
    </citation>
    <scope>NUCLEOTIDE SEQUENCE [LARGE SCALE GENOMIC DNA]</scope>
    <source>
        <strain evidence="2 3">CGMCC 1.15824</strain>
    </source>
</reference>
<comment type="caution">
    <text evidence="2">The sequence shown here is derived from an EMBL/GenBank/DDBJ whole genome shotgun (WGS) entry which is preliminary data.</text>
</comment>
<dbReference type="Pfam" id="PF19102">
    <property type="entry name" value="DUF5789"/>
    <property type="match status" value="1"/>
</dbReference>
<gene>
    <name evidence="2" type="ORF">ACFPFO_08880</name>
</gene>
<dbReference type="AlphaFoldDB" id="A0ABD5QFL2"/>
<protein>
    <submittedName>
        <fullName evidence="2">Uncharacterized protein</fullName>
    </submittedName>
</protein>
<evidence type="ECO:0000313" key="3">
    <source>
        <dbReference type="Proteomes" id="UP001595925"/>
    </source>
</evidence>
<dbReference type="Proteomes" id="UP001595925">
    <property type="component" value="Unassembled WGS sequence"/>
</dbReference>
<feature type="region of interest" description="Disordered" evidence="1">
    <location>
        <begin position="1"/>
        <end position="43"/>
    </location>
</feature>
<accession>A0ABD5QFL2</accession>
<feature type="compositionally biased region" description="Basic and acidic residues" evidence="1">
    <location>
        <begin position="1"/>
        <end position="33"/>
    </location>
</feature>
<sequence length="199" mass="22342">MADDKRGREKQARDADRRQRQRDIAADLERGDETEPPVDSDEFADLGSELESLTFPAAGSEVVAVIGDREVNSGDRGYTVEELVPETDAVMFDSPSAVRARVQRPTVAAAMKRVVEASETLPDADLSESQREAYEKTFRELKAIDADDDDEGVHVISDWIVERIRDKEQLPGSRSVRREAAKFCRTNGYEIRNDEWLGI</sequence>
<dbReference type="RefSeq" id="WP_224829897.1">
    <property type="nucleotide sequence ID" value="NZ_JAIVEF010000031.1"/>
</dbReference>
<proteinExistence type="predicted"/>
<evidence type="ECO:0000256" key="1">
    <source>
        <dbReference type="SAM" id="MobiDB-lite"/>
    </source>
</evidence>